<keyword evidence="2" id="KW-1185">Reference proteome</keyword>
<proteinExistence type="predicted"/>
<protein>
    <recommendedName>
        <fullName evidence="3">F-box domain-containing protein</fullName>
    </recommendedName>
</protein>
<dbReference type="GeneID" id="85366055"/>
<evidence type="ECO:0000313" key="2">
    <source>
        <dbReference type="Proteomes" id="UP001175211"/>
    </source>
</evidence>
<comment type="caution">
    <text evidence="1">The sequence shown here is derived from an EMBL/GenBank/DDBJ whole genome shotgun (WGS) entry which is preliminary data.</text>
</comment>
<accession>A0AA39N3R8</accession>
<evidence type="ECO:0000313" key="1">
    <source>
        <dbReference type="EMBL" id="KAK0457096.1"/>
    </source>
</evidence>
<gene>
    <name evidence="1" type="ORF">EV420DRAFT_539328</name>
</gene>
<name>A0AA39N3R8_ARMTA</name>
<dbReference type="EMBL" id="JAUEPS010000023">
    <property type="protein sequence ID" value="KAK0457096.1"/>
    <property type="molecule type" value="Genomic_DNA"/>
</dbReference>
<evidence type="ECO:0008006" key="3">
    <source>
        <dbReference type="Google" id="ProtNLM"/>
    </source>
</evidence>
<reference evidence="1" key="1">
    <citation type="submission" date="2023-06" db="EMBL/GenBank/DDBJ databases">
        <authorList>
            <consortium name="Lawrence Berkeley National Laboratory"/>
            <person name="Ahrendt S."/>
            <person name="Sahu N."/>
            <person name="Indic B."/>
            <person name="Wong-Bajracharya J."/>
            <person name="Merenyi Z."/>
            <person name="Ke H.-M."/>
            <person name="Monk M."/>
            <person name="Kocsube S."/>
            <person name="Drula E."/>
            <person name="Lipzen A."/>
            <person name="Balint B."/>
            <person name="Henrissat B."/>
            <person name="Andreopoulos B."/>
            <person name="Martin F.M."/>
            <person name="Harder C.B."/>
            <person name="Rigling D."/>
            <person name="Ford K.L."/>
            <person name="Foster G.D."/>
            <person name="Pangilinan J."/>
            <person name="Papanicolaou A."/>
            <person name="Barry K."/>
            <person name="LaButti K."/>
            <person name="Viragh M."/>
            <person name="Koriabine M."/>
            <person name="Yan M."/>
            <person name="Riley R."/>
            <person name="Champramary S."/>
            <person name="Plett K.L."/>
            <person name="Tsai I.J."/>
            <person name="Slot J."/>
            <person name="Sipos G."/>
            <person name="Plett J."/>
            <person name="Nagy L.G."/>
            <person name="Grigoriev I.V."/>
        </authorList>
    </citation>
    <scope>NUCLEOTIDE SEQUENCE</scope>
    <source>
        <strain evidence="1">CCBAS 213</strain>
    </source>
</reference>
<organism evidence="1 2">
    <name type="scientific">Armillaria tabescens</name>
    <name type="common">Ringless honey mushroom</name>
    <name type="synonym">Agaricus tabescens</name>
    <dbReference type="NCBI Taxonomy" id="1929756"/>
    <lineage>
        <taxon>Eukaryota</taxon>
        <taxon>Fungi</taxon>
        <taxon>Dikarya</taxon>
        <taxon>Basidiomycota</taxon>
        <taxon>Agaricomycotina</taxon>
        <taxon>Agaricomycetes</taxon>
        <taxon>Agaricomycetidae</taxon>
        <taxon>Agaricales</taxon>
        <taxon>Marasmiineae</taxon>
        <taxon>Physalacriaceae</taxon>
        <taxon>Desarmillaria</taxon>
    </lineage>
</organism>
<dbReference type="Proteomes" id="UP001175211">
    <property type="component" value="Unassembled WGS sequence"/>
</dbReference>
<dbReference type="AlphaFoldDB" id="A0AA39N3R8"/>
<sequence length="268" mass="30371">MVKFPQELVDAIIDQLYQDRRALLACLSVSSFFRCRAQFHLFLSIPLAKEGDFEEFSLLCATSPSIPNLVKTLRVTLPESAISLPRLPYVHTLHLNGSLRVMSKDLGTFRRKFSWLPNTLTSLSIQNITFSSIETFRSLLGALPLLRSLSLLTVAAITTRSNNSHLLEPSRDDSGPPIEVLSITSINSDGVCAFFHGHPHLRPFALHRLRELHYFGFVVEQVTDIQRLLNESRDSLREFHLRPTFYSMPGLYSEGRVRVEYEAEKGAL</sequence>
<dbReference type="RefSeq" id="XP_060329411.1">
    <property type="nucleotide sequence ID" value="XM_060482507.1"/>
</dbReference>